<dbReference type="GO" id="GO:0006412">
    <property type="term" value="P:translation"/>
    <property type="evidence" value="ECO:0007669"/>
    <property type="project" value="UniProtKB-UniRule"/>
</dbReference>
<keyword evidence="5 6" id="KW-0408">Iron</keyword>
<dbReference type="CDD" id="cd00487">
    <property type="entry name" value="Pep_deformylase"/>
    <property type="match status" value="1"/>
</dbReference>
<dbReference type="SUPFAM" id="SSF56420">
    <property type="entry name" value="Peptide deformylase"/>
    <property type="match status" value="1"/>
</dbReference>
<dbReference type="InterPro" id="IPR023635">
    <property type="entry name" value="Peptide_deformylase"/>
</dbReference>
<feature type="binding site" evidence="6">
    <location>
        <position position="89"/>
    </location>
    <ligand>
        <name>Fe cation</name>
        <dbReference type="ChEBI" id="CHEBI:24875"/>
    </ligand>
</feature>
<gene>
    <name evidence="6 7" type="primary">def</name>
    <name evidence="7" type="ORF">DI525_05760</name>
</gene>
<evidence type="ECO:0000256" key="6">
    <source>
        <dbReference type="HAMAP-Rule" id="MF_00163"/>
    </source>
</evidence>
<evidence type="ECO:0000256" key="5">
    <source>
        <dbReference type="ARBA" id="ARBA00023004"/>
    </source>
</evidence>
<dbReference type="PIRSF" id="PIRSF004749">
    <property type="entry name" value="Pep_def"/>
    <property type="match status" value="1"/>
</dbReference>
<dbReference type="InterPro" id="IPR036821">
    <property type="entry name" value="Peptide_deformylase_sf"/>
</dbReference>
<protein>
    <recommendedName>
        <fullName evidence="6">Peptide deformylase</fullName>
        <shortName evidence="6">PDF</shortName>
        <ecNumber evidence="6">3.5.1.88</ecNumber>
    </recommendedName>
    <alternativeName>
        <fullName evidence="6">Polypeptide deformylase</fullName>
    </alternativeName>
</protein>
<dbReference type="PANTHER" id="PTHR10458:SF2">
    <property type="entry name" value="PEPTIDE DEFORMYLASE, MITOCHONDRIAL"/>
    <property type="match status" value="1"/>
</dbReference>
<dbReference type="EC" id="3.5.1.88" evidence="6"/>
<dbReference type="GO" id="GO:0046872">
    <property type="term" value="F:metal ion binding"/>
    <property type="evidence" value="ECO:0007669"/>
    <property type="project" value="UniProtKB-KW"/>
</dbReference>
<comment type="caution">
    <text evidence="7">The sequence shown here is derived from an EMBL/GenBank/DDBJ whole genome shotgun (WGS) entry which is preliminary data.</text>
</comment>
<dbReference type="PRINTS" id="PR01576">
    <property type="entry name" value="PDEFORMYLASE"/>
</dbReference>
<dbReference type="EMBL" id="QFRA01000011">
    <property type="protein sequence ID" value="PZR04909.1"/>
    <property type="molecule type" value="Genomic_DNA"/>
</dbReference>
<evidence type="ECO:0000256" key="3">
    <source>
        <dbReference type="ARBA" id="ARBA00022801"/>
    </source>
</evidence>
<dbReference type="PANTHER" id="PTHR10458">
    <property type="entry name" value="PEPTIDE DEFORMYLASE"/>
    <property type="match status" value="1"/>
</dbReference>
<accession>A0A2W5SP40</accession>
<proteinExistence type="inferred from homology"/>
<dbReference type="AlphaFoldDB" id="A0A2W5SP40"/>
<name>A0A2W5SP40_9CORY</name>
<dbReference type="Proteomes" id="UP000249432">
    <property type="component" value="Unassembled WGS sequence"/>
</dbReference>
<feature type="binding site" evidence="6">
    <location>
        <position position="131"/>
    </location>
    <ligand>
        <name>Fe cation</name>
        <dbReference type="ChEBI" id="CHEBI:24875"/>
    </ligand>
</feature>
<comment type="similarity">
    <text evidence="1 6">Belongs to the polypeptide deformylase family.</text>
</comment>
<sequence length="178" mass="20255">MSLRRIRIFGDPVLTTPAEPVTDFDEPWRILVDDMMETMDHYRGAGLAANQVGVLRRVFVYNCGGRRGHIVNPVWEHEGDETQYGPEGCLSVPSIHADTRRWMNVSVTGQTVDGDPVSFSADGILARCIQHETDHLDGVMYMRRLEPDIRKETMAQIRTAEWFAHPELAYRDKDGVKN</sequence>
<comment type="cofactor">
    <cofactor evidence="6">
        <name>Fe(2+)</name>
        <dbReference type="ChEBI" id="CHEBI:29033"/>
    </cofactor>
    <text evidence="6">Binds 1 Fe(2+) ion.</text>
</comment>
<keyword evidence="3 6" id="KW-0378">Hydrolase</keyword>
<keyword evidence="2 6" id="KW-0479">Metal-binding</keyword>
<evidence type="ECO:0000313" key="8">
    <source>
        <dbReference type="Proteomes" id="UP000249432"/>
    </source>
</evidence>
<evidence type="ECO:0000256" key="4">
    <source>
        <dbReference type="ARBA" id="ARBA00022917"/>
    </source>
</evidence>
<dbReference type="GO" id="GO:0042586">
    <property type="term" value="F:peptide deformylase activity"/>
    <property type="evidence" value="ECO:0007669"/>
    <property type="project" value="UniProtKB-UniRule"/>
</dbReference>
<evidence type="ECO:0000256" key="2">
    <source>
        <dbReference type="ARBA" id="ARBA00022723"/>
    </source>
</evidence>
<feature type="active site" evidence="6">
    <location>
        <position position="132"/>
    </location>
</feature>
<dbReference type="RefSeq" id="WP_303734811.1">
    <property type="nucleotide sequence ID" value="NZ_CAKZHK010000009.1"/>
</dbReference>
<keyword evidence="4 6" id="KW-0648">Protein biosynthesis</keyword>
<evidence type="ECO:0000256" key="1">
    <source>
        <dbReference type="ARBA" id="ARBA00010759"/>
    </source>
</evidence>
<dbReference type="Gene3D" id="3.90.45.10">
    <property type="entry name" value="Peptide deformylase"/>
    <property type="match status" value="1"/>
</dbReference>
<comment type="catalytic activity">
    <reaction evidence="6">
        <text>N-terminal N-formyl-L-methionyl-[peptide] + H2O = N-terminal L-methionyl-[peptide] + formate</text>
        <dbReference type="Rhea" id="RHEA:24420"/>
        <dbReference type="Rhea" id="RHEA-COMP:10639"/>
        <dbReference type="Rhea" id="RHEA-COMP:10640"/>
        <dbReference type="ChEBI" id="CHEBI:15377"/>
        <dbReference type="ChEBI" id="CHEBI:15740"/>
        <dbReference type="ChEBI" id="CHEBI:49298"/>
        <dbReference type="ChEBI" id="CHEBI:64731"/>
        <dbReference type="EC" id="3.5.1.88"/>
    </reaction>
</comment>
<feature type="binding site" evidence="6">
    <location>
        <position position="135"/>
    </location>
    <ligand>
        <name>Fe cation</name>
        <dbReference type="ChEBI" id="CHEBI:24875"/>
    </ligand>
</feature>
<dbReference type="Pfam" id="PF01327">
    <property type="entry name" value="Pep_deformylase"/>
    <property type="match status" value="1"/>
</dbReference>
<comment type="function">
    <text evidence="6">Removes the formyl group from the N-terminal Met of newly synthesized proteins. Requires at least a dipeptide for an efficient rate of reaction. N-terminal L-methionine is a prerequisite for activity but the enzyme has broad specificity at other positions.</text>
</comment>
<organism evidence="7 8">
    <name type="scientific">Corynebacterium kroppenstedtii</name>
    <dbReference type="NCBI Taxonomy" id="161879"/>
    <lineage>
        <taxon>Bacteria</taxon>
        <taxon>Bacillati</taxon>
        <taxon>Actinomycetota</taxon>
        <taxon>Actinomycetes</taxon>
        <taxon>Mycobacteriales</taxon>
        <taxon>Corynebacteriaceae</taxon>
        <taxon>Corynebacterium</taxon>
    </lineage>
</organism>
<evidence type="ECO:0000313" key="7">
    <source>
        <dbReference type="EMBL" id="PZR04909.1"/>
    </source>
</evidence>
<dbReference type="HAMAP" id="MF_00163">
    <property type="entry name" value="Pep_deformylase"/>
    <property type="match status" value="1"/>
</dbReference>
<dbReference type="NCBIfam" id="NF001159">
    <property type="entry name" value="PRK00150.1-3"/>
    <property type="match status" value="1"/>
</dbReference>
<reference evidence="7 8" key="1">
    <citation type="submission" date="2017-08" db="EMBL/GenBank/DDBJ databases">
        <title>Infants hospitalized years apart are colonized by the same room-sourced microbial strains.</title>
        <authorList>
            <person name="Brooks B."/>
            <person name="Olm M.R."/>
            <person name="Firek B.A."/>
            <person name="Baker R."/>
            <person name="Thomas B.C."/>
            <person name="Morowitz M.J."/>
            <person name="Banfield J.F."/>
        </authorList>
    </citation>
    <scope>NUCLEOTIDE SEQUENCE [LARGE SCALE GENOMIC DNA]</scope>
    <source>
        <strain evidence="7">S2_003_000_R1_3</strain>
    </source>
</reference>
<dbReference type="NCBIfam" id="TIGR00079">
    <property type="entry name" value="pept_deformyl"/>
    <property type="match status" value="1"/>
</dbReference>